<feature type="domain" description="Amidohydrolase 3" evidence="2">
    <location>
        <begin position="84"/>
        <end position="684"/>
    </location>
</feature>
<name>A0ABV8V7H7_9GAMM</name>
<dbReference type="PANTHER" id="PTHR22642">
    <property type="entry name" value="IMIDAZOLONEPROPIONASE"/>
    <property type="match status" value="1"/>
</dbReference>
<dbReference type="InterPro" id="IPR013108">
    <property type="entry name" value="Amidohydro_3"/>
</dbReference>
<dbReference type="RefSeq" id="WP_290263220.1">
    <property type="nucleotide sequence ID" value="NZ_JAUFQG010000004.1"/>
</dbReference>
<dbReference type="Gene3D" id="2.30.40.10">
    <property type="entry name" value="Urease, subunit C, domain 1"/>
    <property type="match status" value="1"/>
</dbReference>
<organism evidence="3 4">
    <name type="scientific">Simiduia curdlanivorans</name>
    <dbReference type="NCBI Taxonomy" id="1492769"/>
    <lineage>
        <taxon>Bacteria</taxon>
        <taxon>Pseudomonadati</taxon>
        <taxon>Pseudomonadota</taxon>
        <taxon>Gammaproteobacteria</taxon>
        <taxon>Cellvibrionales</taxon>
        <taxon>Cellvibrionaceae</taxon>
        <taxon>Simiduia</taxon>
    </lineage>
</organism>
<proteinExistence type="predicted"/>
<reference evidence="4" key="1">
    <citation type="journal article" date="2019" name="Int. J. Syst. Evol. Microbiol.">
        <title>The Global Catalogue of Microorganisms (GCM) 10K type strain sequencing project: providing services to taxonomists for standard genome sequencing and annotation.</title>
        <authorList>
            <consortium name="The Broad Institute Genomics Platform"/>
            <consortium name="The Broad Institute Genome Sequencing Center for Infectious Disease"/>
            <person name="Wu L."/>
            <person name="Ma J."/>
        </authorList>
    </citation>
    <scope>NUCLEOTIDE SEQUENCE [LARGE SCALE GENOMIC DNA]</scope>
    <source>
        <strain evidence="4">CECT 8570</strain>
    </source>
</reference>
<dbReference type="PANTHER" id="PTHR22642:SF2">
    <property type="entry name" value="PROTEIN LONG AFTER FAR-RED 3"/>
    <property type="match status" value="1"/>
</dbReference>
<dbReference type="Gene3D" id="3.10.310.70">
    <property type="match status" value="1"/>
</dbReference>
<dbReference type="InterPro" id="IPR032466">
    <property type="entry name" value="Metal_Hydrolase"/>
</dbReference>
<dbReference type="Gene3D" id="3.20.20.140">
    <property type="entry name" value="Metal-dependent hydrolases"/>
    <property type="match status" value="1"/>
</dbReference>
<feature type="chain" id="PRO_5045534751" evidence="1">
    <location>
        <begin position="26"/>
        <end position="687"/>
    </location>
</feature>
<evidence type="ECO:0000313" key="3">
    <source>
        <dbReference type="EMBL" id="MFC4363860.1"/>
    </source>
</evidence>
<evidence type="ECO:0000256" key="1">
    <source>
        <dbReference type="SAM" id="SignalP"/>
    </source>
</evidence>
<feature type="signal peptide" evidence="1">
    <location>
        <begin position="1"/>
        <end position="25"/>
    </location>
</feature>
<sequence length="687" mass="74538">MKLWSRLRNTIKVTATLIVCLAVNACDSGSDSASPTASLIITNGTLYTANAKQEFAEAIAIAGDEIIYVGTDAGAKKFVGDNTQVVDAKGKMVLPGLHDAHIHPLGLVSSSNCDLESSPLTLTELATVITDCLNQAKLEPNQWLTVEQWNFTKGNQPDDELLNIRMALDKASLTTPIFLRGNDGHHGAANSAALLTAKNIHGDIIGLSGKTIATDFQEYAQYIGVDKQGEPDGQLSEAARYILALPSSALTGDGTPEQLSAKLPAIAAILAKSGITSIQDAAADIETLPILEQYALSGQQTYRYTGALIADFANFSRPIRDNSDWTKQNSISEVNINSIIDEFSAIKNRQKNPQIFKTDAAKIFVDGVIEGNPFATPPSLPNAAVKKPYLQPIFQVQDDTLRLQGYVDLDSPACQKFRANPPLGNAEKTTFFEQHQFQPEQCIISNGRLEHDENFIHNYIAQLEAAGFSIHAHAIGDRAVATALDAFEASKAKNKHQRPQTISHAQQISDSDLARFSKNAVYLAFTFAWAIPDYGYDLTVTPYIDKLSSLEDLYNPSNYTITNHYPANSARRNGAVIIAGSDAPVDTRDPRPFINLASAVTRYAEGKTYNESERLSLTDALDAFTINSARAMQQAEITGSLEVGKKADLVLLDRNLVPSAAAFDGDVIAETQVELTVFNGKVIYQKQ</sequence>
<dbReference type="SUPFAM" id="SSF51556">
    <property type="entry name" value="Metallo-dependent hydrolases"/>
    <property type="match status" value="1"/>
</dbReference>
<dbReference type="GO" id="GO:0016787">
    <property type="term" value="F:hydrolase activity"/>
    <property type="evidence" value="ECO:0007669"/>
    <property type="project" value="UniProtKB-KW"/>
</dbReference>
<dbReference type="Pfam" id="PF07969">
    <property type="entry name" value="Amidohydro_3"/>
    <property type="match status" value="1"/>
</dbReference>
<dbReference type="Proteomes" id="UP001595840">
    <property type="component" value="Unassembled WGS sequence"/>
</dbReference>
<dbReference type="InterPro" id="IPR011059">
    <property type="entry name" value="Metal-dep_hydrolase_composite"/>
</dbReference>
<dbReference type="EMBL" id="JBHSCX010000021">
    <property type="protein sequence ID" value="MFC4363860.1"/>
    <property type="molecule type" value="Genomic_DNA"/>
</dbReference>
<evidence type="ECO:0000313" key="4">
    <source>
        <dbReference type="Proteomes" id="UP001595840"/>
    </source>
</evidence>
<evidence type="ECO:0000259" key="2">
    <source>
        <dbReference type="Pfam" id="PF07969"/>
    </source>
</evidence>
<keyword evidence="4" id="KW-1185">Reference proteome</keyword>
<keyword evidence="1" id="KW-0732">Signal</keyword>
<gene>
    <name evidence="3" type="ORF">ACFOX3_16200</name>
</gene>
<accession>A0ABV8V7H7</accession>
<keyword evidence="3" id="KW-0378">Hydrolase</keyword>
<dbReference type="SUPFAM" id="SSF51338">
    <property type="entry name" value="Composite domain of metallo-dependent hydrolases"/>
    <property type="match status" value="1"/>
</dbReference>
<protein>
    <submittedName>
        <fullName evidence="3">Amidohydrolase</fullName>
        <ecNumber evidence="3">3.5.-.-</ecNumber>
    </submittedName>
</protein>
<dbReference type="EC" id="3.5.-.-" evidence="3"/>
<comment type="caution">
    <text evidence="3">The sequence shown here is derived from an EMBL/GenBank/DDBJ whole genome shotgun (WGS) entry which is preliminary data.</text>
</comment>